<proteinExistence type="predicted"/>
<dbReference type="InterPro" id="IPR023346">
    <property type="entry name" value="Lysozyme-like_dom_sf"/>
</dbReference>
<protein>
    <submittedName>
        <fullName evidence="2">Uncharacterized protein</fullName>
    </submittedName>
</protein>
<sequence length="278" mass="30006">MSEWALDDGSQAAGQGQGGEDPTNGSSMNPEGFSFAEHVYDKSGGAQGPGGDQLEGGGEESAASGRGPQDAGKGPILPEHLGWVKDPEKLSGFLMDFNKKYPLNPSTAPKAVKDVYENMKPPSSNYGPPKGSDKDAAEYWARYFGFPDQYAANKVSVESKGKADAWVSGSQAAGLGQVRPNAAYDAGFDFGPRDKYGNLRSQEHVQTFRKAMEDPGFNSMVSSMYSRMSFNVEKGNPFKSEAGYNQGPYGIKRGDAWTETARRYVQEMFPGQWDGSTK</sequence>
<reference evidence="2 3" key="1">
    <citation type="submission" date="2020-04" db="EMBL/GenBank/DDBJ databases">
        <authorList>
            <consortium name="Desulfovibrio sp. FSS-1 genome sequencing consortium"/>
            <person name="Shimoshige H."/>
            <person name="Kobayashi H."/>
            <person name="Maekawa T."/>
        </authorList>
    </citation>
    <scope>NUCLEOTIDE SEQUENCE [LARGE SCALE GENOMIC DNA]</scope>
    <source>
        <strain evidence="2 3">SIID29052-01</strain>
    </source>
</reference>
<evidence type="ECO:0000313" key="3">
    <source>
        <dbReference type="Proteomes" id="UP000494245"/>
    </source>
</evidence>
<dbReference type="RefSeq" id="WP_173087207.1">
    <property type="nucleotide sequence ID" value="NZ_BLTE01000031.1"/>
</dbReference>
<evidence type="ECO:0000256" key="1">
    <source>
        <dbReference type="SAM" id="MobiDB-lite"/>
    </source>
</evidence>
<dbReference type="EMBL" id="BLTE01000031">
    <property type="protein sequence ID" value="GFK96069.1"/>
    <property type="molecule type" value="Genomic_DNA"/>
</dbReference>
<feature type="compositionally biased region" description="Gly residues" evidence="1">
    <location>
        <begin position="45"/>
        <end position="56"/>
    </location>
</feature>
<name>A0A6V8M1I0_9BACT</name>
<keyword evidence="3" id="KW-1185">Reference proteome</keyword>
<gene>
    <name evidence="2" type="ORF">NNJEOMEG_03943</name>
</gene>
<comment type="caution">
    <text evidence="2">The sequence shown here is derived from an EMBL/GenBank/DDBJ whole genome shotgun (WGS) entry which is preliminary data.</text>
</comment>
<accession>A0A6V8M1I0</accession>
<evidence type="ECO:0000313" key="2">
    <source>
        <dbReference type="EMBL" id="GFK96069.1"/>
    </source>
</evidence>
<dbReference type="Proteomes" id="UP000494245">
    <property type="component" value="Unassembled WGS sequence"/>
</dbReference>
<feature type="region of interest" description="Disordered" evidence="1">
    <location>
        <begin position="1"/>
        <end position="82"/>
    </location>
</feature>
<dbReference type="SUPFAM" id="SSF53955">
    <property type="entry name" value="Lysozyme-like"/>
    <property type="match status" value="1"/>
</dbReference>
<dbReference type="AlphaFoldDB" id="A0A6V8M1I0"/>
<organism evidence="2 3">
    <name type="scientific">Fundidesulfovibrio magnetotacticus</name>
    <dbReference type="NCBI Taxonomy" id="2730080"/>
    <lineage>
        <taxon>Bacteria</taxon>
        <taxon>Pseudomonadati</taxon>
        <taxon>Thermodesulfobacteriota</taxon>
        <taxon>Desulfovibrionia</taxon>
        <taxon>Desulfovibrionales</taxon>
        <taxon>Desulfovibrionaceae</taxon>
        <taxon>Fundidesulfovibrio</taxon>
    </lineage>
</organism>
<dbReference type="Gene3D" id="1.10.530.10">
    <property type="match status" value="1"/>
</dbReference>
<reference evidence="2 3" key="2">
    <citation type="submission" date="2020-05" db="EMBL/GenBank/DDBJ databases">
        <title>Draft genome sequence of Desulfovibrio sp. strainFSS-1.</title>
        <authorList>
            <person name="Shimoshige H."/>
            <person name="Kobayashi H."/>
            <person name="Maekawa T."/>
        </authorList>
    </citation>
    <scope>NUCLEOTIDE SEQUENCE [LARGE SCALE GENOMIC DNA]</scope>
    <source>
        <strain evidence="2 3">SIID29052-01</strain>
    </source>
</reference>